<dbReference type="InParanoid" id="B9S7Z2"/>
<evidence type="ECO:0000313" key="1">
    <source>
        <dbReference type="EMBL" id="EEF40308.1"/>
    </source>
</evidence>
<reference evidence="2" key="1">
    <citation type="journal article" date="2010" name="Nat. Biotechnol.">
        <title>Draft genome sequence of the oilseed species Ricinus communis.</title>
        <authorList>
            <person name="Chan A.P."/>
            <person name="Crabtree J."/>
            <person name="Zhao Q."/>
            <person name="Lorenzi H."/>
            <person name="Orvis J."/>
            <person name="Puiu D."/>
            <person name="Melake-Berhan A."/>
            <person name="Jones K.M."/>
            <person name="Redman J."/>
            <person name="Chen G."/>
            <person name="Cahoon E.B."/>
            <person name="Gedil M."/>
            <person name="Stanke M."/>
            <person name="Haas B.J."/>
            <person name="Wortman J.R."/>
            <person name="Fraser-Liggett C.M."/>
            <person name="Ravel J."/>
            <person name="Rabinowicz P.D."/>
        </authorList>
    </citation>
    <scope>NUCLEOTIDE SEQUENCE [LARGE SCALE GENOMIC DNA]</scope>
    <source>
        <strain evidence="2">cv. Hale</strain>
    </source>
</reference>
<proteinExistence type="predicted"/>
<accession>B9S7Z2</accession>
<dbReference type="AlphaFoldDB" id="B9S7Z2"/>
<gene>
    <name evidence="1" type="ORF">RCOM_1382960</name>
</gene>
<name>B9S7Z2_RICCO</name>
<dbReference type="EMBL" id="EQ973887">
    <property type="protein sequence ID" value="EEF40308.1"/>
    <property type="molecule type" value="Genomic_DNA"/>
</dbReference>
<sequence length="122" mass="13233">MNVAEKLGSYRAGEGPESSINELIMIATRVTTFFVNVFAGASGSPITKSFLMASSLLILFLLFFQGYDIQGGLCAGVINNPRWAVSDFLSGEHQKLNSTKSGSSQVLTFVKLHGTKIQRWQG</sequence>
<organism evidence="1 2">
    <name type="scientific">Ricinus communis</name>
    <name type="common">Castor bean</name>
    <dbReference type="NCBI Taxonomy" id="3988"/>
    <lineage>
        <taxon>Eukaryota</taxon>
        <taxon>Viridiplantae</taxon>
        <taxon>Streptophyta</taxon>
        <taxon>Embryophyta</taxon>
        <taxon>Tracheophyta</taxon>
        <taxon>Spermatophyta</taxon>
        <taxon>Magnoliopsida</taxon>
        <taxon>eudicotyledons</taxon>
        <taxon>Gunneridae</taxon>
        <taxon>Pentapetalae</taxon>
        <taxon>rosids</taxon>
        <taxon>fabids</taxon>
        <taxon>Malpighiales</taxon>
        <taxon>Euphorbiaceae</taxon>
        <taxon>Acalyphoideae</taxon>
        <taxon>Acalypheae</taxon>
        <taxon>Ricinus</taxon>
    </lineage>
</organism>
<dbReference type="Proteomes" id="UP000008311">
    <property type="component" value="Unassembled WGS sequence"/>
</dbReference>
<keyword evidence="2" id="KW-1185">Reference proteome</keyword>
<evidence type="ECO:0000313" key="2">
    <source>
        <dbReference type="Proteomes" id="UP000008311"/>
    </source>
</evidence>
<protein>
    <submittedName>
        <fullName evidence="1">Uncharacterized protein</fullName>
    </submittedName>
</protein>